<sequence>MAPGESFGVFEPPSPNLLTESMKRLTLKRASSSHGSASSTTNESNTNSSRPSISDSGRRRSSLSSFSSRLRKSTKSRSSTSERILPRIAEKRRSGDWTLGQRFFDLPAEIQTAILAYLDTSELLSLRSTSKASHAIFQANAATIARNALLPTPQESNDQCSPYVLIELYPSLFCSASTDSYLLRCLRRQSLVARQLKIVLAFIQFRSYMLRLTRNLPSEQFAPYKQGLTTRLFQPLVCIQHFFETTRHLIVFSHPDHLSPRLKIDQCPACMGTVKATISTYPENQLVAIYQIMQLLIQHFRTATRSPSSISIFERKLKGWNYGPPPEEHMSQLILLGGLQELSKIDEMQGSYGKRIGVVKGYSELVTEAVRINGLAFPDFYQTQTDPIMAMAMGSGSSKKDKRKQPSPSTKPSLLPLRLSRRDKEDVRTAIEGRADEIRTMKSLDIRLDQLTEGVLASIPKLDNFLVGPETLLAKRIMHLGLVNDERELLNPYGFVTSLMAESYRPADDVEVVGEGNDGNG</sequence>
<evidence type="ECO:0000256" key="1">
    <source>
        <dbReference type="SAM" id="MobiDB-lite"/>
    </source>
</evidence>
<accession>A0AAN7T2D2</accession>
<proteinExistence type="predicted"/>
<keyword evidence="4" id="KW-1185">Reference proteome</keyword>
<feature type="compositionally biased region" description="Low complexity" evidence="1">
    <location>
        <begin position="406"/>
        <end position="415"/>
    </location>
</feature>
<evidence type="ECO:0000313" key="3">
    <source>
        <dbReference type="EMBL" id="KAK5088100.1"/>
    </source>
</evidence>
<evidence type="ECO:0000259" key="2">
    <source>
        <dbReference type="PROSITE" id="PS50181"/>
    </source>
</evidence>
<comment type="caution">
    <text evidence="3">The sequence shown here is derived from an EMBL/GenBank/DDBJ whole genome shotgun (WGS) entry which is preliminary data.</text>
</comment>
<dbReference type="SUPFAM" id="SSF81383">
    <property type="entry name" value="F-box domain"/>
    <property type="match status" value="1"/>
</dbReference>
<feature type="region of interest" description="Disordered" evidence="1">
    <location>
        <begin position="392"/>
        <end position="415"/>
    </location>
</feature>
<feature type="compositionally biased region" description="Low complexity" evidence="1">
    <location>
        <begin position="30"/>
        <end position="55"/>
    </location>
</feature>
<protein>
    <recommendedName>
        <fullName evidence="2">F-box domain-containing protein</fullName>
    </recommendedName>
</protein>
<evidence type="ECO:0000313" key="4">
    <source>
        <dbReference type="Proteomes" id="UP001309876"/>
    </source>
</evidence>
<name>A0AAN7T2D2_9EURO</name>
<dbReference type="AlphaFoldDB" id="A0AAN7T2D2"/>
<organism evidence="3 4">
    <name type="scientific">Lithohypha guttulata</name>
    <dbReference type="NCBI Taxonomy" id="1690604"/>
    <lineage>
        <taxon>Eukaryota</taxon>
        <taxon>Fungi</taxon>
        <taxon>Dikarya</taxon>
        <taxon>Ascomycota</taxon>
        <taxon>Pezizomycotina</taxon>
        <taxon>Eurotiomycetes</taxon>
        <taxon>Chaetothyriomycetidae</taxon>
        <taxon>Chaetothyriales</taxon>
        <taxon>Trichomeriaceae</taxon>
        <taxon>Lithohypha</taxon>
    </lineage>
</organism>
<gene>
    <name evidence="3" type="ORF">LTR05_002317</name>
</gene>
<dbReference type="Proteomes" id="UP001309876">
    <property type="component" value="Unassembled WGS sequence"/>
</dbReference>
<dbReference type="InterPro" id="IPR036047">
    <property type="entry name" value="F-box-like_dom_sf"/>
</dbReference>
<dbReference type="PROSITE" id="PS50181">
    <property type="entry name" value="FBOX"/>
    <property type="match status" value="1"/>
</dbReference>
<feature type="domain" description="F-box" evidence="2">
    <location>
        <begin position="100"/>
        <end position="148"/>
    </location>
</feature>
<dbReference type="Pfam" id="PF00646">
    <property type="entry name" value="F-box"/>
    <property type="match status" value="1"/>
</dbReference>
<feature type="region of interest" description="Disordered" evidence="1">
    <location>
        <begin position="1"/>
        <end position="87"/>
    </location>
</feature>
<dbReference type="CDD" id="cd09917">
    <property type="entry name" value="F-box_SF"/>
    <property type="match status" value="1"/>
</dbReference>
<dbReference type="InterPro" id="IPR001810">
    <property type="entry name" value="F-box_dom"/>
</dbReference>
<dbReference type="EMBL" id="JAVRRJ010000002">
    <property type="protein sequence ID" value="KAK5088100.1"/>
    <property type="molecule type" value="Genomic_DNA"/>
</dbReference>
<reference evidence="3 4" key="1">
    <citation type="submission" date="2023-08" db="EMBL/GenBank/DDBJ databases">
        <title>Black Yeasts Isolated from many extreme environments.</title>
        <authorList>
            <person name="Coleine C."/>
            <person name="Stajich J.E."/>
            <person name="Selbmann L."/>
        </authorList>
    </citation>
    <scope>NUCLEOTIDE SEQUENCE [LARGE SCALE GENOMIC DNA]</scope>
    <source>
        <strain evidence="3 4">CCFEE 5910</strain>
    </source>
</reference>